<reference evidence="4" key="1">
    <citation type="journal article" date="2019" name="Int. J. Syst. Evol. Microbiol.">
        <title>The Global Catalogue of Microorganisms (GCM) 10K type strain sequencing project: providing services to taxonomists for standard genome sequencing and annotation.</title>
        <authorList>
            <consortium name="The Broad Institute Genomics Platform"/>
            <consortium name="The Broad Institute Genome Sequencing Center for Infectious Disease"/>
            <person name="Wu L."/>
            <person name="Ma J."/>
        </authorList>
    </citation>
    <scope>NUCLEOTIDE SEQUENCE [LARGE SCALE GENOMIC DNA]</scope>
    <source>
        <strain evidence="4">CGMCC 1.12702</strain>
    </source>
</reference>
<feature type="domain" description="Alginate export" evidence="2">
    <location>
        <begin position="106"/>
        <end position="495"/>
    </location>
</feature>
<feature type="signal peptide" evidence="1">
    <location>
        <begin position="1"/>
        <end position="21"/>
    </location>
</feature>
<organism evidence="3 4">
    <name type="scientific">Sphingomonas arantia</name>
    <dbReference type="NCBI Taxonomy" id="1460676"/>
    <lineage>
        <taxon>Bacteria</taxon>
        <taxon>Pseudomonadati</taxon>
        <taxon>Pseudomonadota</taxon>
        <taxon>Alphaproteobacteria</taxon>
        <taxon>Sphingomonadales</taxon>
        <taxon>Sphingomonadaceae</taxon>
        <taxon>Sphingomonas</taxon>
    </lineage>
</organism>
<dbReference type="Gene3D" id="2.40.160.100">
    <property type="match status" value="1"/>
</dbReference>
<evidence type="ECO:0000256" key="1">
    <source>
        <dbReference type="SAM" id="SignalP"/>
    </source>
</evidence>
<dbReference type="InterPro" id="IPR025388">
    <property type="entry name" value="Alginate_export_dom"/>
</dbReference>
<evidence type="ECO:0000313" key="4">
    <source>
        <dbReference type="Proteomes" id="UP001597400"/>
    </source>
</evidence>
<protein>
    <submittedName>
        <fullName evidence="3">Alginate export family protein</fullName>
    </submittedName>
</protein>
<keyword evidence="1" id="KW-0732">Signal</keyword>
<dbReference type="Pfam" id="PF13372">
    <property type="entry name" value="Alginate_exp"/>
    <property type="match status" value="1"/>
</dbReference>
<dbReference type="Proteomes" id="UP001597400">
    <property type="component" value="Unassembled WGS sequence"/>
</dbReference>
<comment type="caution">
    <text evidence="3">The sequence shown here is derived from an EMBL/GenBank/DDBJ whole genome shotgun (WGS) entry which is preliminary data.</text>
</comment>
<sequence>MIRPFMLGTAFCALVPTSAFAAVDAAAADIAQVSAAAPGDRGEARAPATLIAEGYPANASGDGVTNNGYNLSRWAEDWRVYRDPAKRDDFLDSLKYVPITADGNIYATFSGELRLRMNLTTNPGLRKAEAQRQDINRIVGGVDLHLGPNLRVFGEVGHAGIDGQNLGTPAANLRNDFAVQQLFVEARGNIAGLDSGIRVGRQEFIDGSNLLTSARDNNTLRFVLNGVRAYARGKVARVDLFDFTYTRYGTEGLGDDPRDKDRRFSGAVVGYAVPTDLFGKSKLYLDPFVYRLRTREQVWGPTTAREERMFAGVHAWGDVGPVTIDWTVNHQFGTYDGRDIDAWQAFIAQTYKLGTSATAPRIGVHLDYGSGGGSYGTGKLKVASGLFGNNIYYSYGLFLTPQNFMGVAPNFTFNPIKPLRVTAEYQFAWRPSETDGVYRANGSAFAGTETVRGKEVGQVARLQAVWAITPRLSFTGRLEHLKAGDAFTRAGYRNSMFGAGWISFRF</sequence>
<evidence type="ECO:0000313" key="3">
    <source>
        <dbReference type="EMBL" id="MFD1949884.1"/>
    </source>
</evidence>
<accession>A0ABW4TVU3</accession>
<proteinExistence type="predicted"/>
<evidence type="ECO:0000259" key="2">
    <source>
        <dbReference type="Pfam" id="PF13372"/>
    </source>
</evidence>
<dbReference type="InterPro" id="IPR053728">
    <property type="entry name" value="Alginate_Permeability_Chnl"/>
</dbReference>
<keyword evidence="4" id="KW-1185">Reference proteome</keyword>
<dbReference type="EMBL" id="JBHUGS010000001">
    <property type="protein sequence ID" value="MFD1949884.1"/>
    <property type="molecule type" value="Genomic_DNA"/>
</dbReference>
<name>A0ABW4TVU3_9SPHN</name>
<gene>
    <name evidence="3" type="ORF">ACFSGX_03755</name>
</gene>
<feature type="chain" id="PRO_5046243928" evidence="1">
    <location>
        <begin position="22"/>
        <end position="506"/>
    </location>
</feature>